<evidence type="ECO:0000259" key="1">
    <source>
        <dbReference type="PROSITE" id="PS50883"/>
    </source>
</evidence>
<evidence type="ECO:0000313" key="2">
    <source>
        <dbReference type="EMBL" id="SDX75209.1"/>
    </source>
</evidence>
<protein>
    <submittedName>
        <fullName evidence="2">EAL domain-containing protein</fullName>
    </submittedName>
</protein>
<sequence length="110" mass="12142">MKRLRDMGISISIDDFGTGFSCLTYLKDLPVDVLKIDKSFVAQISENSENEALVRTIAALADNMRMSSIAEGVETSQQVAFLKKLGVSLLQGFYFSKPVTASELQLRYAV</sequence>
<dbReference type="SMART" id="SM00052">
    <property type="entry name" value="EAL"/>
    <property type="match status" value="1"/>
</dbReference>
<dbReference type="Proteomes" id="UP000199675">
    <property type="component" value="Unassembled WGS sequence"/>
</dbReference>
<gene>
    <name evidence="2" type="ORF">SAMN04487960_1191</name>
</gene>
<dbReference type="SUPFAM" id="SSF141868">
    <property type="entry name" value="EAL domain-like"/>
    <property type="match status" value="1"/>
</dbReference>
<dbReference type="CDD" id="cd01948">
    <property type="entry name" value="EAL"/>
    <property type="match status" value="1"/>
</dbReference>
<proteinExistence type="predicted"/>
<dbReference type="PROSITE" id="PS50883">
    <property type="entry name" value="EAL"/>
    <property type="match status" value="1"/>
</dbReference>
<reference evidence="2 3" key="1">
    <citation type="submission" date="2016-10" db="EMBL/GenBank/DDBJ databases">
        <authorList>
            <person name="de Groot N.N."/>
        </authorList>
    </citation>
    <scope>NUCLEOTIDE SEQUENCE [LARGE SCALE GENOMIC DNA]</scope>
    <source>
        <strain evidence="2 3">CGMCC 1.7059</strain>
    </source>
</reference>
<dbReference type="STRING" id="488533.SAMN04487960_1191"/>
<evidence type="ECO:0000313" key="3">
    <source>
        <dbReference type="Proteomes" id="UP000199675"/>
    </source>
</evidence>
<dbReference type="InterPro" id="IPR035919">
    <property type="entry name" value="EAL_sf"/>
</dbReference>
<dbReference type="InterPro" id="IPR001633">
    <property type="entry name" value="EAL_dom"/>
</dbReference>
<dbReference type="AlphaFoldDB" id="A0A1H3EBE4"/>
<dbReference type="RefSeq" id="WP_091817900.1">
    <property type="nucleotide sequence ID" value="NZ_FNNE01000019.1"/>
</dbReference>
<dbReference type="Gene3D" id="3.20.20.450">
    <property type="entry name" value="EAL domain"/>
    <property type="match status" value="1"/>
</dbReference>
<name>A0A1H3EBE4_9GAMM</name>
<dbReference type="PANTHER" id="PTHR33121">
    <property type="entry name" value="CYCLIC DI-GMP PHOSPHODIESTERASE PDEF"/>
    <property type="match status" value="1"/>
</dbReference>
<accession>A0A1H3EBE4</accession>
<dbReference type="GO" id="GO:0071111">
    <property type="term" value="F:cyclic-guanylate-specific phosphodiesterase activity"/>
    <property type="evidence" value="ECO:0007669"/>
    <property type="project" value="InterPro"/>
</dbReference>
<dbReference type="EMBL" id="FNNE01000019">
    <property type="protein sequence ID" value="SDX75209.1"/>
    <property type="molecule type" value="Genomic_DNA"/>
</dbReference>
<dbReference type="Pfam" id="PF00563">
    <property type="entry name" value="EAL"/>
    <property type="match status" value="1"/>
</dbReference>
<organism evidence="2 3">
    <name type="scientific">Marinobacter mobilis</name>
    <dbReference type="NCBI Taxonomy" id="488533"/>
    <lineage>
        <taxon>Bacteria</taxon>
        <taxon>Pseudomonadati</taxon>
        <taxon>Pseudomonadota</taxon>
        <taxon>Gammaproteobacteria</taxon>
        <taxon>Pseudomonadales</taxon>
        <taxon>Marinobacteraceae</taxon>
        <taxon>Marinobacter</taxon>
    </lineage>
</organism>
<dbReference type="InterPro" id="IPR050706">
    <property type="entry name" value="Cyclic-di-GMP_PDE-like"/>
</dbReference>
<keyword evidence="3" id="KW-1185">Reference proteome</keyword>
<feature type="domain" description="EAL" evidence="1">
    <location>
        <begin position="1"/>
        <end position="110"/>
    </location>
</feature>
<dbReference type="PANTHER" id="PTHR33121:SF70">
    <property type="entry name" value="SIGNALING PROTEIN YKOW"/>
    <property type="match status" value="1"/>
</dbReference>